<feature type="region of interest" description="Disordered" evidence="1">
    <location>
        <begin position="125"/>
        <end position="149"/>
    </location>
</feature>
<evidence type="ECO:0000313" key="2">
    <source>
        <dbReference type="EMBL" id="RPB04187.1"/>
    </source>
</evidence>
<feature type="compositionally biased region" description="Basic and acidic residues" evidence="1">
    <location>
        <begin position="388"/>
        <end position="407"/>
    </location>
</feature>
<feature type="compositionally biased region" description="Polar residues" evidence="1">
    <location>
        <begin position="372"/>
        <end position="385"/>
    </location>
</feature>
<proteinExistence type="predicted"/>
<dbReference type="AlphaFoldDB" id="A0A3N4K0T0"/>
<reference evidence="2 3" key="1">
    <citation type="journal article" date="2018" name="Nat. Ecol. Evol.">
        <title>Pezizomycetes genomes reveal the molecular basis of ectomycorrhizal truffle lifestyle.</title>
        <authorList>
            <person name="Murat C."/>
            <person name="Payen T."/>
            <person name="Noel B."/>
            <person name="Kuo A."/>
            <person name="Morin E."/>
            <person name="Chen J."/>
            <person name="Kohler A."/>
            <person name="Krizsan K."/>
            <person name="Balestrini R."/>
            <person name="Da Silva C."/>
            <person name="Montanini B."/>
            <person name="Hainaut M."/>
            <person name="Levati E."/>
            <person name="Barry K.W."/>
            <person name="Belfiori B."/>
            <person name="Cichocki N."/>
            <person name="Clum A."/>
            <person name="Dockter R.B."/>
            <person name="Fauchery L."/>
            <person name="Guy J."/>
            <person name="Iotti M."/>
            <person name="Le Tacon F."/>
            <person name="Lindquist E.A."/>
            <person name="Lipzen A."/>
            <person name="Malagnac F."/>
            <person name="Mello A."/>
            <person name="Molinier V."/>
            <person name="Miyauchi S."/>
            <person name="Poulain J."/>
            <person name="Riccioni C."/>
            <person name="Rubini A."/>
            <person name="Sitrit Y."/>
            <person name="Splivallo R."/>
            <person name="Traeger S."/>
            <person name="Wang M."/>
            <person name="Zifcakova L."/>
            <person name="Wipf D."/>
            <person name="Zambonelli A."/>
            <person name="Paolocci F."/>
            <person name="Nowrousian M."/>
            <person name="Ottonello S."/>
            <person name="Baldrian P."/>
            <person name="Spatafora J.W."/>
            <person name="Henrissat B."/>
            <person name="Nagy L.G."/>
            <person name="Aury J.M."/>
            <person name="Wincker P."/>
            <person name="Grigoriev I.V."/>
            <person name="Bonfante P."/>
            <person name="Martin F.M."/>
        </authorList>
    </citation>
    <scope>NUCLEOTIDE SEQUENCE [LARGE SCALE GENOMIC DNA]</scope>
    <source>
        <strain evidence="2 3">120613-1</strain>
    </source>
</reference>
<feature type="compositionally biased region" description="Polar residues" evidence="1">
    <location>
        <begin position="447"/>
        <end position="460"/>
    </location>
</feature>
<sequence length="481" mass="52665">MCFGNGRFGKRDASNSVKNPDVNEWLKSIKSEKHGTGPPPPALPACPVIKPEPIGVEETPASSGIAPPTIIIESPDDMRIGFNANGVRDSLSPTLVNTSIEEEDDDKVENVKRIICKLHVIKDEQEEESSDDHLMDVNDPAENSTADTADEKAIVKATEETVESEDKIEIITGNLEVTRSNDLTTHVARGGGEEEKYEKPGSRSFSGFSGDFTRDVESVDGSESSVSTPEISDKQVESTKEVEVTEVTEPTAVESTEAPVVGVFRKGVDIVSLDPGPVFNFSDVGDVEMLDPTLFHDIYTDSIWNEDVVTKSPGILFARSGDYQRYGLEPPEGCIKDEEDTPELTYTADGMAITPGLFEHYIRLREWKTRNEPQSFYPTPQSTPGCDTRGRKLDRSGGGRRCGDGSRRGNHMPVILTPESRWTHLSNSSSPATHPYYSSPCDRYRAPQSSRVGSSASSTPAKRDENRVPISNPPRAFGLEQ</sequence>
<name>A0A3N4K0T0_9PEZI</name>
<evidence type="ECO:0000256" key="1">
    <source>
        <dbReference type="SAM" id="MobiDB-lite"/>
    </source>
</evidence>
<evidence type="ECO:0000313" key="3">
    <source>
        <dbReference type="Proteomes" id="UP000276215"/>
    </source>
</evidence>
<protein>
    <submittedName>
        <fullName evidence="2">Uncharacterized protein</fullName>
    </submittedName>
</protein>
<accession>A0A3N4K0T0</accession>
<feature type="compositionally biased region" description="Polar residues" evidence="1">
    <location>
        <begin position="423"/>
        <end position="432"/>
    </location>
</feature>
<keyword evidence="3" id="KW-1185">Reference proteome</keyword>
<dbReference type="EMBL" id="ML120359">
    <property type="protein sequence ID" value="RPB04187.1"/>
    <property type="molecule type" value="Genomic_DNA"/>
</dbReference>
<feature type="region of interest" description="Disordered" evidence="1">
    <location>
        <begin position="28"/>
        <end position="70"/>
    </location>
</feature>
<feature type="compositionally biased region" description="Basic and acidic residues" evidence="1">
    <location>
        <begin position="231"/>
        <end position="243"/>
    </location>
</feature>
<feature type="compositionally biased region" description="Low complexity" evidence="1">
    <location>
        <begin position="202"/>
        <end position="211"/>
    </location>
</feature>
<feature type="region of interest" description="Disordered" evidence="1">
    <location>
        <begin position="189"/>
        <end position="249"/>
    </location>
</feature>
<feature type="compositionally biased region" description="Basic and acidic residues" evidence="1">
    <location>
        <begin position="191"/>
        <end position="201"/>
    </location>
</feature>
<dbReference type="Proteomes" id="UP000276215">
    <property type="component" value="Unassembled WGS sequence"/>
</dbReference>
<feature type="region of interest" description="Disordered" evidence="1">
    <location>
        <begin position="372"/>
        <end position="481"/>
    </location>
</feature>
<dbReference type="OrthoDB" id="5395923at2759"/>
<organism evidence="2 3">
    <name type="scientific">Choiromyces venosus 120613-1</name>
    <dbReference type="NCBI Taxonomy" id="1336337"/>
    <lineage>
        <taxon>Eukaryota</taxon>
        <taxon>Fungi</taxon>
        <taxon>Dikarya</taxon>
        <taxon>Ascomycota</taxon>
        <taxon>Pezizomycotina</taxon>
        <taxon>Pezizomycetes</taxon>
        <taxon>Pezizales</taxon>
        <taxon>Tuberaceae</taxon>
        <taxon>Choiromyces</taxon>
    </lineage>
</organism>
<gene>
    <name evidence="2" type="ORF">L873DRAFT_1667604</name>
</gene>